<reference evidence="12 13" key="1">
    <citation type="journal article" date="2020" name="Nat. Food">
        <title>A phased Vanilla planifolia genome enables genetic improvement of flavour and production.</title>
        <authorList>
            <person name="Hasing T."/>
            <person name="Tang H."/>
            <person name="Brym M."/>
            <person name="Khazi F."/>
            <person name="Huang T."/>
            <person name="Chambers A.H."/>
        </authorList>
    </citation>
    <scope>NUCLEOTIDE SEQUENCE [LARGE SCALE GENOMIC DNA]</scope>
    <source>
        <tissue evidence="10">Leaf</tissue>
    </source>
</reference>
<evidence type="ECO:0000256" key="5">
    <source>
        <dbReference type="ARBA" id="ARBA00022737"/>
    </source>
</evidence>
<dbReference type="Proteomes" id="UP000639772">
    <property type="component" value="Chromosome 9"/>
</dbReference>
<keyword evidence="4 8" id="KW-0812">Transmembrane</keyword>
<keyword evidence="12" id="KW-1185">Reference proteome</keyword>
<keyword evidence="7 8" id="KW-0472">Membrane</keyword>
<dbReference type="OrthoDB" id="2019556at2759"/>
<dbReference type="GO" id="GO:0055085">
    <property type="term" value="P:transmembrane transport"/>
    <property type="evidence" value="ECO:0007669"/>
    <property type="project" value="InterPro"/>
</dbReference>
<dbReference type="AlphaFoldDB" id="A0A835Q8F4"/>
<dbReference type="PANTHER" id="PTHR45683">
    <property type="entry name" value="MITOCHONDRIAL NICOTINAMIDE ADENINE DINUCLEOTIDE TRANSPORTER 1-RELATED-RELATED"/>
    <property type="match status" value="1"/>
</dbReference>
<dbReference type="EMBL" id="JADCNM010000009">
    <property type="protein sequence ID" value="KAG0469289.1"/>
    <property type="molecule type" value="Genomic_DNA"/>
</dbReference>
<comment type="subcellular location">
    <subcellularLocation>
        <location evidence="1">Membrane</location>
        <topology evidence="1">Multi-pass membrane protein</topology>
    </subcellularLocation>
</comment>
<dbReference type="GO" id="GO:0006862">
    <property type="term" value="P:nucleotide transport"/>
    <property type="evidence" value="ECO:0007669"/>
    <property type="project" value="InterPro"/>
</dbReference>
<dbReference type="PROSITE" id="PS50920">
    <property type="entry name" value="SOLCAR"/>
    <property type="match status" value="1"/>
</dbReference>
<dbReference type="Proteomes" id="UP000636800">
    <property type="component" value="Unassembled WGS sequence"/>
</dbReference>
<evidence type="ECO:0000256" key="7">
    <source>
        <dbReference type="ARBA" id="ARBA00023136"/>
    </source>
</evidence>
<dbReference type="Pfam" id="PF00153">
    <property type="entry name" value="Mito_carr"/>
    <property type="match status" value="1"/>
</dbReference>
<name>A0A835Q8F4_VANPL</name>
<dbReference type="EMBL" id="JADCNL010000009">
    <property type="protein sequence ID" value="KAG0467629.1"/>
    <property type="molecule type" value="Genomic_DNA"/>
</dbReference>
<evidence type="ECO:0000313" key="13">
    <source>
        <dbReference type="Proteomes" id="UP000639772"/>
    </source>
</evidence>
<dbReference type="Gene3D" id="1.50.40.10">
    <property type="entry name" value="Mitochondrial carrier domain"/>
    <property type="match status" value="1"/>
</dbReference>
<protein>
    <submittedName>
        <fullName evidence="10">Uncharacterized protein</fullName>
    </submittedName>
</protein>
<evidence type="ECO:0000256" key="9">
    <source>
        <dbReference type="RuleBase" id="RU000488"/>
    </source>
</evidence>
<dbReference type="GO" id="GO:0016020">
    <property type="term" value="C:membrane"/>
    <property type="evidence" value="ECO:0007669"/>
    <property type="project" value="UniProtKB-SubCell"/>
</dbReference>
<gene>
    <name evidence="11" type="ORF">HPP92_018617</name>
    <name evidence="10" type="ORF">HPP92_019209</name>
</gene>
<keyword evidence="6" id="KW-1133">Transmembrane helix</keyword>
<organism evidence="10 12">
    <name type="scientific">Vanilla planifolia</name>
    <name type="common">Vanilla</name>
    <dbReference type="NCBI Taxonomy" id="51239"/>
    <lineage>
        <taxon>Eukaryota</taxon>
        <taxon>Viridiplantae</taxon>
        <taxon>Streptophyta</taxon>
        <taxon>Embryophyta</taxon>
        <taxon>Tracheophyta</taxon>
        <taxon>Spermatophyta</taxon>
        <taxon>Magnoliopsida</taxon>
        <taxon>Liliopsida</taxon>
        <taxon>Asparagales</taxon>
        <taxon>Orchidaceae</taxon>
        <taxon>Vanilloideae</taxon>
        <taxon>Vanilleae</taxon>
        <taxon>Vanilla</taxon>
    </lineage>
</organism>
<dbReference type="InterPro" id="IPR044712">
    <property type="entry name" value="SLC25A32-like"/>
</dbReference>
<evidence type="ECO:0000256" key="3">
    <source>
        <dbReference type="ARBA" id="ARBA00022448"/>
    </source>
</evidence>
<dbReference type="InterPro" id="IPR018108">
    <property type="entry name" value="MCP_transmembrane"/>
</dbReference>
<comment type="similarity">
    <text evidence="2 9">Belongs to the mitochondrial carrier (TC 2.A.29) family.</text>
</comment>
<accession>A0A835Q8F4</accession>
<keyword evidence="3 9" id="KW-0813">Transport</keyword>
<feature type="repeat" description="Solcar" evidence="8">
    <location>
        <begin position="8"/>
        <end position="99"/>
    </location>
</feature>
<evidence type="ECO:0000256" key="8">
    <source>
        <dbReference type="PROSITE-ProRule" id="PRU00282"/>
    </source>
</evidence>
<evidence type="ECO:0000313" key="12">
    <source>
        <dbReference type="Proteomes" id="UP000636800"/>
    </source>
</evidence>
<evidence type="ECO:0000313" key="11">
    <source>
        <dbReference type="EMBL" id="KAG0469289.1"/>
    </source>
</evidence>
<evidence type="ECO:0000256" key="1">
    <source>
        <dbReference type="ARBA" id="ARBA00004141"/>
    </source>
</evidence>
<evidence type="ECO:0000256" key="4">
    <source>
        <dbReference type="ARBA" id="ARBA00022692"/>
    </source>
</evidence>
<evidence type="ECO:0000256" key="2">
    <source>
        <dbReference type="ARBA" id="ARBA00006375"/>
    </source>
</evidence>
<evidence type="ECO:0000313" key="10">
    <source>
        <dbReference type="EMBL" id="KAG0467629.1"/>
    </source>
</evidence>
<proteinExistence type="inferred from homology"/>
<sequence length="111" mass="12625">MKKRNSNAKVLKIFLLGAIAKLGATMVTYPINVVKSRLQAKQGFEIDRRHHYQGTWDAIRKMIRYEGISGSTKEWALKLYKACLLPPFFFHGQGGTRECSEIASHPQTQIC</sequence>
<evidence type="ECO:0000256" key="6">
    <source>
        <dbReference type="ARBA" id="ARBA00022989"/>
    </source>
</evidence>
<comment type="caution">
    <text evidence="10">The sequence shown here is derived from an EMBL/GenBank/DDBJ whole genome shotgun (WGS) entry which is preliminary data.</text>
</comment>
<dbReference type="SUPFAM" id="SSF103506">
    <property type="entry name" value="Mitochondrial carrier"/>
    <property type="match status" value="1"/>
</dbReference>
<keyword evidence="5" id="KW-0677">Repeat</keyword>
<dbReference type="InterPro" id="IPR023395">
    <property type="entry name" value="MCP_dom_sf"/>
</dbReference>